<evidence type="ECO:0000313" key="1">
    <source>
        <dbReference type="EMBL" id="GLL06602.1"/>
    </source>
</evidence>
<protein>
    <submittedName>
        <fullName evidence="1">(Fe-S)-cluster assembly protein</fullName>
    </submittedName>
</protein>
<comment type="caution">
    <text evidence="1">The sequence shown here is derived from an EMBL/GenBank/DDBJ whole genome shotgun (WGS) entry which is preliminary data.</text>
</comment>
<dbReference type="InterPro" id="IPR017658">
    <property type="entry name" value="HhH-GPD_base_excis"/>
</dbReference>
<sequence length="202" mass="21900">MGVRGRGKMVGMAITLPIDDAANEYLTRSPLALLIGMTLDQQIPLEKAFSSPYVLVQRLGHEPTAHELAEYDPEPLIQIFATPPALHRFPKAMAGRVQEVCRVLAERYDGDPAGLWDGAADGHELLRRVQGLPGFGKQKAQIFVALLGKQYGVQPEGWRAAAGGYGEEGSHRSVADIVDGPSLAKVREYKKQMKAEAKAAKG</sequence>
<organism evidence="1 2">
    <name type="scientific">Dactylosporangium matsuzakiense</name>
    <dbReference type="NCBI Taxonomy" id="53360"/>
    <lineage>
        <taxon>Bacteria</taxon>
        <taxon>Bacillati</taxon>
        <taxon>Actinomycetota</taxon>
        <taxon>Actinomycetes</taxon>
        <taxon>Micromonosporales</taxon>
        <taxon>Micromonosporaceae</taxon>
        <taxon>Dactylosporangium</taxon>
    </lineage>
</organism>
<evidence type="ECO:0000313" key="2">
    <source>
        <dbReference type="Proteomes" id="UP001143480"/>
    </source>
</evidence>
<dbReference type="Proteomes" id="UP001143480">
    <property type="component" value="Unassembled WGS sequence"/>
</dbReference>
<dbReference type="NCBIfam" id="TIGR03252">
    <property type="entry name" value="HhH-GPD-type base excision DNA repair protein"/>
    <property type="match status" value="1"/>
</dbReference>
<gene>
    <name evidence="1" type="ORF">GCM10017581_083520</name>
</gene>
<proteinExistence type="predicted"/>
<dbReference type="GO" id="GO:0006281">
    <property type="term" value="P:DNA repair"/>
    <property type="evidence" value="ECO:0007669"/>
    <property type="project" value="InterPro"/>
</dbReference>
<dbReference type="EMBL" id="BSFP01000075">
    <property type="protein sequence ID" value="GLL06602.1"/>
    <property type="molecule type" value="Genomic_DNA"/>
</dbReference>
<reference evidence="1" key="2">
    <citation type="submission" date="2023-01" db="EMBL/GenBank/DDBJ databases">
        <authorList>
            <person name="Sun Q."/>
            <person name="Evtushenko L."/>
        </authorList>
    </citation>
    <scope>NUCLEOTIDE SEQUENCE</scope>
    <source>
        <strain evidence="1">VKM Ac-1321</strain>
    </source>
</reference>
<name>A0A9W6KR61_9ACTN</name>
<accession>A0A9W6KR61</accession>
<dbReference type="InterPro" id="IPR011257">
    <property type="entry name" value="DNA_glycosylase"/>
</dbReference>
<reference evidence="1" key="1">
    <citation type="journal article" date="2014" name="Int. J. Syst. Evol. Microbiol.">
        <title>Complete genome sequence of Corynebacterium casei LMG S-19264T (=DSM 44701T), isolated from a smear-ripened cheese.</title>
        <authorList>
            <consortium name="US DOE Joint Genome Institute (JGI-PGF)"/>
            <person name="Walter F."/>
            <person name="Albersmeier A."/>
            <person name="Kalinowski J."/>
            <person name="Ruckert C."/>
        </authorList>
    </citation>
    <scope>NUCLEOTIDE SEQUENCE</scope>
    <source>
        <strain evidence="1">VKM Ac-1321</strain>
    </source>
</reference>
<dbReference type="SUPFAM" id="SSF48150">
    <property type="entry name" value="DNA-glycosylase"/>
    <property type="match status" value="1"/>
</dbReference>
<keyword evidence="2" id="KW-1185">Reference proteome</keyword>
<dbReference type="AlphaFoldDB" id="A0A9W6KR61"/>
<dbReference type="GO" id="GO:0003824">
    <property type="term" value="F:catalytic activity"/>
    <property type="evidence" value="ECO:0007669"/>
    <property type="project" value="InterPro"/>
</dbReference>